<evidence type="ECO:0000256" key="4">
    <source>
        <dbReference type="ARBA" id="ARBA00022989"/>
    </source>
</evidence>
<accession>A0ABR2KFC8</accession>
<comment type="caution">
    <text evidence="7">The sequence shown here is derived from an EMBL/GenBank/DDBJ whole genome shotgun (WGS) entry which is preliminary data.</text>
</comment>
<proteinExistence type="inferred from homology"/>
<feature type="transmembrane region" description="Helical" evidence="6">
    <location>
        <begin position="21"/>
        <end position="45"/>
    </location>
</feature>
<evidence type="ECO:0000256" key="6">
    <source>
        <dbReference type="SAM" id="Phobius"/>
    </source>
</evidence>
<evidence type="ECO:0000256" key="5">
    <source>
        <dbReference type="ARBA" id="ARBA00023136"/>
    </source>
</evidence>
<organism evidence="7 8">
    <name type="scientific">Tritrichomonas musculus</name>
    <dbReference type="NCBI Taxonomy" id="1915356"/>
    <lineage>
        <taxon>Eukaryota</taxon>
        <taxon>Metamonada</taxon>
        <taxon>Parabasalia</taxon>
        <taxon>Tritrichomonadida</taxon>
        <taxon>Tritrichomonadidae</taxon>
        <taxon>Tritrichomonas</taxon>
    </lineage>
</organism>
<comment type="similarity">
    <text evidence="2">Belongs to the SVP26 family.</text>
</comment>
<evidence type="ECO:0000256" key="1">
    <source>
        <dbReference type="ARBA" id="ARBA00004141"/>
    </source>
</evidence>
<dbReference type="PANTHER" id="PTHR13144:SF0">
    <property type="entry name" value="PROTEIN TEX261"/>
    <property type="match status" value="1"/>
</dbReference>
<keyword evidence="3 6" id="KW-0812">Transmembrane</keyword>
<keyword evidence="5 6" id="KW-0472">Membrane</keyword>
<dbReference type="InterPro" id="IPR007277">
    <property type="entry name" value="Svp26/Tex261"/>
</dbReference>
<feature type="transmembrane region" description="Helical" evidence="6">
    <location>
        <begin position="65"/>
        <end position="86"/>
    </location>
</feature>
<evidence type="ECO:0000313" key="7">
    <source>
        <dbReference type="EMBL" id="KAK8889807.1"/>
    </source>
</evidence>
<keyword evidence="4 6" id="KW-1133">Transmembrane helix</keyword>
<dbReference type="Pfam" id="PF04148">
    <property type="entry name" value="Erv26"/>
    <property type="match status" value="1"/>
</dbReference>
<dbReference type="PANTHER" id="PTHR13144">
    <property type="entry name" value="TEX261 PROTEIN"/>
    <property type="match status" value="1"/>
</dbReference>
<keyword evidence="8" id="KW-1185">Reference proteome</keyword>
<dbReference type="EMBL" id="JAPFFF010000005">
    <property type="protein sequence ID" value="KAK8889807.1"/>
    <property type="molecule type" value="Genomic_DNA"/>
</dbReference>
<evidence type="ECO:0000256" key="3">
    <source>
        <dbReference type="ARBA" id="ARBA00022692"/>
    </source>
</evidence>
<feature type="transmembrane region" description="Helical" evidence="6">
    <location>
        <begin position="93"/>
        <end position="117"/>
    </location>
</feature>
<reference evidence="7 8" key="1">
    <citation type="submission" date="2024-04" db="EMBL/GenBank/DDBJ databases">
        <title>Tritrichomonas musculus Genome.</title>
        <authorList>
            <person name="Alves-Ferreira E."/>
            <person name="Grigg M."/>
            <person name="Lorenzi H."/>
            <person name="Galac M."/>
        </authorList>
    </citation>
    <scope>NUCLEOTIDE SEQUENCE [LARGE SCALE GENOMIC DNA]</scope>
    <source>
        <strain evidence="7 8">EAF2021</strain>
    </source>
</reference>
<evidence type="ECO:0000256" key="2">
    <source>
        <dbReference type="ARBA" id="ARBA00008096"/>
    </source>
</evidence>
<name>A0ABR2KFC8_9EUKA</name>
<sequence length="155" mass="17563">MTFIEERVELTTKCTKALVMFNLVIGILLLFANYGYIVALSTIITNAIWLNLLTHNFPFVGIFDLNIISGFIFTVISHCAWLFALLDIETSGFFAYSLYMTLVWAIPLIIVSSLFTIDETVDRSAQQPKSIWHGILSSKIQWIKSKLPHTGDKLD</sequence>
<protein>
    <recommendedName>
        <fullName evidence="9">Protein TEX261</fullName>
    </recommendedName>
</protein>
<dbReference type="Proteomes" id="UP001470230">
    <property type="component" value="Unassembled WGS sequence"/>
</dbReference>
<gene>
    <name evidence="7" type="ORF">M9Y10_034561</name>
</gene>
<comment type="subcellular location">
    <subcellularLocation>
        <location evidence="1">Membrane</location>
        <topology evidence="1">Multi-pass membrane protein</topology>
    </subcellularLocation>
</comment>
<evidence type="ECO:0000313" key="8">
    <source>
        <dbReference type="Proteomes" id="UP001470230"/>
    </source>
</evidence>
<evidence type="ECO:0008006" key="9">
    <source>
        <dbReference type="Google" id="ProtNLM"/>
    </source>
</evidence>